<gene>
    <name evidence="1" type="ORF">AAU01_30290</name>
</gene>
<dbReference type="RefSeq" id="WP_141284897.1">
    <property type="nucleotide sequence ID" value="NZ_BAAAWK010000001.1"/>
</dbReference>
<keyword evidence="2" id="KW-1185">Reference proteome</keyword>
<name>A0A4Y3NE57_PAEAU</name>
<dbReference type="Proteomes" id="UP000317715">
    <property type="component" value="Unassembled WGS sequence"/>
</dbReference>
<protein>
    <submittedName>
        <fullName evidence="1">Uncharacterized protein</fullName>
    </submittedName>
</protein>
<dbReference type="EMBL" id="BJMD01000019">
    <property type="protein sequence ID" value="GEB20274.1"/>
    <property type="molecule type" value="Genomic_DNA"/>
</dbReference>
<evidence type="ECO:0000313" key="2">
    <source>
        <dbReference type="Proteomes" id="UP000317715"/>
    </source>
</evidence>
<comment type="caution">
    <text evidence="1">The sequence shown here is derived from an EMBL/GenBank/DDBJ whole genome shotgun (WGS) entry which is preliminary data.</text>
</comment>
<evidence type="ECO:0000313" key="1">
    <source>
        <dbReference type="EMBL" id="GEB20274.1"/>
    </source>
</evidence>
<reference evidence="1 2" key="1">
    <citation type="submission" date="2019-06" db="EMBL/GenBank/DDBJ databases">
        <title>Whole genome shotgun sequence of Paenarthrobacter aurescens NBRC 12136.</title>
        <authorList>
            <person name="Hosoyama A."/>
            <person name="Uohara A."/>
            <person name="Ohji S."/>
            <person name="Ichikawa N."/>
        </authorList>
    </citation>
    <scope>NUCLEOTIDE SEQUENCE [LARGE SCALE GENOMIC DNA]</scope>
    <source>
        <strain evidence="1 2">NBRC 12136</strain>
    </source>
</reference>
<organism evidence="1 2">
    <name type="scientific">Paenarthrobacter aurescens</name>
    <name type="common">Arthrobacter aurescens</name>
    <dbReference type="NCBI Taxonomy" id="43663"/>
    <lineage>
        <taxon>Bacteria</taxon>
        <taxon>Bacillati</taxon>
        <taxon>Actinomycetota</taxon>
        <taxon>Actinomycetes</taxon>
        <taxon>Micrococcales</taxon>
        <taxon>Micrococcaceae</taxon>
        <taxon>Paenarthrobacter</taxon>
    </lineage>
</organism>
<dbReference type="GeneID" id="97302592"/>
<accession>A0A4Y3NE57</accession>
<proteinExistence type="predicted"/>
<sequence>MGIDVGEYCLVIADGAMRGNRADIFDAVLHHRISSDQDGKPGSGQGDFPAAAGTWGSPAYAADAGLVQPSVTHVTSVQLIVFDSAIDFFDDNRSKI</sequence>
<dbReference type="AlphaFoldDB" id="A0A4Y3NE57"/>